<dbReference type="EMBL" id="JBHSYQ010000008">
    <property type="protein sequence ID" value="MFC6999023.1"/>
    <property type="molecule type" value="Genomic_DNA"/>
</dbReference>
<evidence type="ECO:0000313" key="2">
    <source>
        <dbReference type="EMBL" id="MFC6999023.1"/>
    </source>
</evidence>
<feature type="transmembrane region" description="Helical" evidence="1">
    <location>
        <begin position="12"/>
        <end position="35"/>
    </location>
</feature>
<keyword evidence="1" id="KW-0812">Transmembrane</keyword>
<organism evidence="2 3">
    <name type="scientific">Rufibacter roseus</name>
    <dbReference type="NCBI Taxonomy" id="1567108"/>
    <lineage>
        <taxon>Bacteria</taxon>
        <taxon>Pseudomonadati</taxon>
        <taxon>Bacteroidota</taxon>
        <taxon>Cytophagia</taxon>
        <taxon>Cytophagales</taxon>
        <taxon>Hymenobacteraceae</taxon>
        <taxon>Rufibacter</taxon>
    </lineage>
</organism>
<evidence type="ECO:0000313" key="3">
    <source>
        <dbReference type="Proteomes" id="UP001596405"/>
    </source>
</evidence>
<feature type="transmembrane region" description="Helical" evidence="1">
    <location>
        <begin position="102"/>
        <end position="120"/>
    </location>
</feature>
<evidence type="ECO:0000256" key="1">
    <source>
        <dbReference type="SAM" id="Phobius"/>
    </source>
</evidence>
<comment type="caution">
    <text evidence="2">The sequence shown here is derived from an EMBL/GenBank/DDBJ whole genome shotgun (WGS) entry which is preliminary data.</text>
</comment>
<protein>
    <submittedName>
        <fullName evidence="2">OB-fold-containig protein</fullName>
    </submittedName>
</protein>
<proteinExistence type="predicted"/>
<dbReference type="Proteomes" id="UP001596405">
    <property type="component" value="Unassembled WGS sequence"/>
</dbReference>
<name>A0ABW2DRI1_9BACT</name>
<accession>A0ABW2DRI1</accession>
<feature type="transmembrane region" description="Helical" evidence="1">
    <location>
        <begin position="75"/>
        <end position="96"/>
    </location>
</feature>
<keyword evidence="1" id="KW-1133">Transmembrane helix</keyword>
<sequence>MEELLQAAVAPANVFATGLLIFVMLYWVTVILGVFDISSFDIEFETNVNTDTDGVSSVAWLNSALAFFNLGKVPLMFFLTFFALPYWVLSVSVNYLLGTQDIWLGLVLILPLMLVCLVLSKFMTWPFVKLFDAMEKDGESNQVIIGQTCTILLPANHQQTGQASVRTKGSPLLLNVRTSQGHLVQKGDTALVIEYLPETNLYLIEPYQTL</sequence>
<keyword evidence="3" id="KW-1185">Reference proteome</keyword>
<gene>
    <name evidence="2" type="ORF">ACFQHR_15395</name>
</gene>
<reference evidence="3" key="1">
    <citation type="journal article" date="2019" name="Int. J. Syst. Evol. Microbiol.">
        <title>The Global Catalogue of Microorganisms (GCM) 10K type strain sequencing project: providing services to taxonomists for standard genome sequencing and annotation.</title>
        <authorList>
            <consortium name="The Broad Institute Genomics Platform"/>
            <consortium name="The Broad Institute Genome Sequencing Center for Infectious Disease"/>
            <person name="Wu L."/>
            <person name="Ma J."/>
        </authorList>
    </citation>
    <scope>NUCLEOTIDE SEQUENCE [LARGE SCALE GENOMIC DNA]</scope>
    <source>
        <strain evidence="3">CGMCC 4.7393</strain>
    </source>
</reference>
<dbReference type="RefSeq" id="WP_066624239.1">
    <property type="nucleotide sequence ID" value="NZ_JBHSYQ010000008.1"/>
</dbReference>
<keyword evidence="1" id="KW-0472">Membrane</keyword>